<dbReference type="Pfam" id="PF12234">
    <property type="entry name" value="Rav1p_C"/>
    <property type="match status" value="1"/>
</dbReference>
<evidence type="ECO:0000259" key="2">
    <source>
        <dbReference type="Pfam" id="PF12234"/>
    </source>
</evidence>
<dbReference type="Proteomes" id="UP000008312">
    <property type="component" value="Unassembled WGS sequence"/>
</dbReference>
<dbReference type="GO" id="GO:0007035">
    <property type="term" value="P:vacuolar acidification"/>
    <property type="evidence" value="ECO:0007669"/>
    <property type="project" value="TreeGrafter"/>
</dbReference>
<evidence type="ECO:0000313" key="3">
    <source>
        <dbReference type="EMBL" id="CBK23265.2"/>
    </source>
</evidence>
<feature type="domain" description="RAVE complex protein Rav1 C-terminal" evidence="2">
    <location>
        <begin position="694"/>
        <end position="869"/>
    </location>
</feature>
<evidence type="ECO:0000256" key="1">
    <source>
        <dbReference type="SAM" id="MobiDB-lite"/>
    </source>
</evidence>
<dbReference type="PANTHER" id="PTHR13950">
    <property type="entry name" value="RABCONNECTIN-RELATED"/>
    <property type="match status" value="1"/>
</dbReference>
<dbReference type="GO" id="GO:0043291">
    <property type="term" value="C:RAVE complex"/>
    <property type="evidence" value="ECO:0007669"/>
    <property type="project" value="TreeGrafter"/>
</dbReference>
<reference evidence="3" key="1">
    <citation type="submission" date="2010-02" db="EMBL/GenBank/DDBJ databases">
        <title>Sequencing and annotation of the Blastocystis hominis genome.</title>
        <authorList>
            <person name="Wincker P."/>
        </authorList>
    </citation>
    <scope>NUCLEOTIDE SEQUENCE</scope>
    <source>
        <strain evidence="3">Singapore isolate B</strain>
    </source>
</reference>
<dbReference type="InParanoid" id="D8M5C6"/>
<proteinExistence type="predicted"/>
<feature type="region of interest" description="Disordered" evidence="1">
    <location>
        <begin position="621"/>
        <end position="649"/>
    </location>
</feature>
<protein>
    <recommendedName>
        <fullName evidence="2">RAVE complex protein Rav1 C-terminal domain-containing protein</fullName>
    </recommendedName>
</protein>
<accession>D8M5C6</accession>
<organism evidence="3">
    <name type="scientific">Blastocystis hominis</name>
    <dbReference type="NCBI Taxonomy" id="12968"/>
    <lineage>
        <taxon>Eukaryota</taxon>
        <taxon>Sar</taxon>
        <taxon>Stramenopiles</taxon>
        <taxon>Bigyra</taxon>
        <taxon>Opalozoa</taxon>
        <taxon>Opalinata</taxon>
        <taxon>Blastocystidae</taxon>
        <taxon>Blastocystis</taxon>
    </lineage>
</organism>
<dbReference type="GeneID" id="24922726"/>
<sequence>MEMAKSDVFLQGHRHSPNSYQSTFFDFPTNSQYLICYINSGFFYWRFEHRPSKSFAIPSLQIYPFPQVNESSGSLQLANHVLMITFISGSLEFLKTGKVKSISTVLDPTGTIKVIMYSGPEKYLPESVIAENSYRLGSISPFQGAALFQTGQFYLATVDSTHQVDLWKRNGTLFKLESKFSLPNNVLPESVMSRGSFFCFITSSGLRVHSVKEGEVSDVHMMEKETPGLSYVCNDQFVLIEDLNHPLPVPFSSKGLHHPQAWSNSICIDYNAPILCFYEIRQSEMKLQRSLVVEGIRKVHLTDEELIALREKDGNSIVLNIYDWTTTVSTLELRQEIVIPITASGQLTWNLAVNNSGRMVVVVVNAFLYVYIKSHGQFEYVGLSSFARPILSIGFDLVGRIVAVTPDGIWSSPYTVRLKKPLRDGQKWITRCSLVRLQALMDMSVLELSSSASVSLILLRAVDHLEALFKMAWKGVNPIRLRLKQSWRWCEEEEKVKEVVEVRKCLDAECGDPISEPELIQLDQAFQYVQIAEWDEEETERIRTILRILLWRKKAIQTMDLDENALQYLLTLQLVVNRLLPIDSIPSSALLFASFSNSKDTLVNEALTILAKARLGVSTTPLAASSPSTSSPLSPRSPRSPASSVVSPPLNCNPSDGLTACSERYRSLFTFTSNRTHFTFVPETPTVTIREDEDMMQHITWEDIRGSGLVIWCRSQSMYTKFALKIAVNQYKATKDPYSVALFYVALKKLPQLAMLFKVSKQEKLQYFFCRDFSQEQHQKAALKNAFILQSRHDYLKAAVYFLLAGHVDESLQIIVKYAHDPQLALFLSVLLEGDHSPSYHTIMDHLITIARHQRDLLLQATCYAAISDLRDMFSCLFSIADPVNYPKPSVEISRYFLDNHQHCSCFPSHPASVLFLGESQVIFLLFSFLSNPQFSPFLTPSHSVFLSLPRRIISSLYISRSVAKAHVLGDSDLHSSSLKVLDSRLNSDSNAESNSNSNSAIHSILSTDPLFQKIPLRRISDIIQLNQRNLLRSTEPSTSFFPSFFSWYLSHSHGPLLDLLTAVSITSSDDLVSAHLRLRFREFLYSLCMENCRILRQLRDYSLSRQAPIVSFVTLLRNCLLFRSDWLNLPEEAKQKLGISECDVDAVHLEVLLGCVLVAWEMWDVSLLQIAMKALHNFDFGVWEIAERLENQSIETSHLVLAGETPTIVEMTTLIAVNLLRASVIDSIVSILKQQMAKSAAFLDESVSRRWKDQISYLEQWKKNLLGLMVSFGPGELEKGREHLSLYFSRFLQGAKAAFSPPSLQTLWEQEGGKQALKTFVDRLDGSSCGHHKYHIRYSHNELVWNWNHSSCTVQRQANRTLRISINGNPLDCCFSGRFGSPPDAYLSNTFDYHHDIDCCTRQIAQRKVVDAICPYMALPACLVASHQRQALYLDVIRLLSKAQMMNVCYLPCQEKARHLICNVAGSRVVAVTKKSRGILFDVENQSVDQQYSFAERGMRCASSGFVTTNVGYHAVTSRVRPIARVSLFDYRQDCSLRCNCALSLELPTSLYVDAFSTAFDSNLVLSTKLGLLSIDLRQVGIRRRVSERRNKPSD</sequence>
<gene>
    <name evidence="3" type="ORF">GSBLH_T00006602001</name>
</gene>
<keyword evidence="4" id="KW-1185">Reference proteome</keyword>
<dbReference type="OrthoDB" id="342131at2759"/>
<dbReference type="PANTHER" id="PTHR13950:SF9">
    <property type="entry name" value="RABCONNECTIN-3A"/>
    <property type="match status" value="1"/>
</dbReference>
<dbReference type="RefSeq" id="XP_012897313.1">
    <property type="nucleotide sequence ID" value="XM_013041859.1"/>
</dbReference>
<dbReference type="EMBL" id="FN668658">
    <property type="protein sequence ID" value="CBK23265.2"/>
    <property type="molecule type" value="Genomic_DNA"/>
</dbReference>
<dbReference type="InterPro" id="IPR022033">
    <property type="entry name" value="Rav1p_C"/>
</dbReference>
<dbReference type="InterPro" id="IPR052208">
    <property type="entry name" value="DmX-like/RAVE_component"/>
</dbReference>
<evidence type="ECO:0000313" key="4">
    <source>
        <dbReference type="Proteomes" id="UP000008312"/>
    </source>
</evidence>
<name>D8M5C6_BLAHO</name>